<keyword evidence="3" id="KW-1185">Reference proteome</keyword>
<organism evidence="2 3">
    <name type="scientific">Cymbomonas tetramitiformis</name>
    <dbReference type="NCBI Taxonomy" id="36881"/>
    <lineage>
        <taxon>Eukaryota</taxon>
        <taxon>Viridiplantae</taxon>
        <taxon>Chlorophyta</taxon>
        <taxon>Pyramimonadophyceae</taxon>
        <taxon>Pyramimonadales</taxon>
        <taxon>Pyramimonadaceae</taxon>
        <taxon>Cymbomonas</taxon>
    </lineage>
</organism>
<reference evidence="2 3" key="1">
    <citation type="journal article" date="2015" name="Genome Biol. Evol.">
        <title>Comparative Genomics of a Bacterivorous Green Alga Reveals Evolutionary Causalities and Consequences of Phago-Mixotrophic Mode of Nutrition.</title>
        <authorList>
            <person name="Burns J.A."/>
            <person name="Paasch A."/>
            <person name="Narechania A."/>
            <person name="Kim E."/>
        </authorList>
    </citation>
    <scope>NUCLEOTIDE SEQUENCE [LARGE SCALE GENOMIC DNA]</scope>
    <source>
        <strain evidence="2 3">PLY_AMNH</strain>
    </source>
</reference>
<feature type="region of interest" description="Disordered" evidence="1">
    <location>
        <begin position="1"/>
        <end position="22"/>
    </location>
</feature>
<dbReference type="AlphaFoldDB" id="A0AAE0LIL9"/>
<sequence>MRGPTANPESGTWTPGGLSGRREWPWHTVDRFAPEVAAQLPRYYPRWYNPGVHGRGLFGLLLATGGQLGEPAAVTARRAGSTVAGEEVRHYVIHTQLYLINNCREDLRCKGP</sequence>
<accession>A0AAE0LIL9</accession>
<evidence type="ECO:0000313" key="3">
    <source>
        <dbReference type="Proteomes" id="UP001190700"/>
    </source>
</evidence>
<evidence type="ECO:0000313" key="2">
    <source>
        <dbReference type="EMBL" id="KAK3286771.1"/>
    </source>
</evidence>
<gene>
    <name evidence="2" type="ORF">CYMTET_5692</name>
</gene>
<dbReference type="Proteomes" id="UP001190700">
    <property type="component" value="Unassembled WGS sequence"/>
</dbReference>
<dbReference type="EMBL" id="LGRX02001134">
    <property type="protein sequence ID" value="KAK3286771.1"/>
    <property type="molecule type" value="Genomic_DNA"/>
</dbReference>
<protein>
    <submittedName>
        <fullName evidence="2">Uncharacterized protein</fullName>
    </submittedName>
</protein>
<proteinExistence type="predicted"/>
<name>A0AAE0LIL9_9CHLO</name>
<comment type="caution">
    <text evidence="2">The sequence shown here is derived from an EMBL/GenBank/DDBJ whole genome shotgun (WGS) entry which is preliminary data.</text>
</comment>
<evidence type="ECO:0000256" key="1">
    <source>
        <dbReference type="SAM" id="MobiDB-lite"/>
    </source>
</evidence>